<reference evidence="9 10" key="1">
    <citation type="submission" date="2016-12" db="EMBL/GenBank/DDBJ databases">
        <title>Diversity of luminous bacteria.</title>
        <authorList>
            <person name="Yoshizawa S."/>
            <person name="Kogure K."/>
        </authorList>
    </citation>
    <scope>NUCLEOTIDE SEQUENCE [LARGE SCALE GENOMIC DNA]</scope>
    <source>
        <strain evidence="9 10">SA4-48</strain>
    </source>
</reference>
<dbReference type="PANTHER" id="PTHR33751:SF9">
    <property type="entry name" value="CYTOCHROME C4"/>
    <property type="match status" value="1"/>
</dbReference>
<evidence type="ECO:0000256" key="6">
    <source>
        <dbReference type="PROSITE-ProRule" id="PRU00433"/>
    </source>
</evidence>
<organism evidence="9 10">
    <name type="scientific">Psychrosphaera saromensis</name>
    <dbReference type="NCBI Taxonomy" id="716813"/>
    <lineage>
        <taxon>Bacteria</taxon>
        <taxon>Pseudomonadati</taxon>
        <taxon>Pseudomonadota</taxon>
        <taxon>Gammaproteobacteria</taxon>
        <taxon>Alteromonadales</taxon>
        <taxon>Pseudoalteromonadaceae</taxon>
        <taxon>Psychrosphaera</taxon>
    </lineage>
</organism>
<dbReference type="InterPro" id="IPR009056">
    <property type="entry name" value="Cyt_c-like_dom"/>
</dbReference>
<keyword evidence="4" id="KW-0249">Electron transport</keyword>
<evidence type="ECO:0000313" key="9">
    <source>
        <dbReference type="EMBL" id="PQJ52758.1"/>
    </source>
</evidence>
<dbReference type="Pfam" id="PF00034">
    <property type="entry name" value="Cytochrom_C"/>
    <property type="match status" value="1"/>
</dbReference>
<keyword evidence="1" id="KW-0813">Transport</keyword>
<keyword evidence="10" id="KW-1185">Reference proteome</keyword>
<dbReference type="PANTHER" id="PTHR33751">
    <property type="entry name" value="CBB3-TYPE CYTOCHROME C OXIDASE SUBUNIT FIXP"/>
    <property type="match status" value="1"/>
</dbReference>
<evidence type="ECO:0000313" key="10">
    <source>
        <dbReference type="Proteomes" id="UP000239007"/>
    </source>
</evidence>
<keyword evidence="3 6" id="KW-0479">Metal-binding</keyword>
<dbReference type="Gene3D" id="1.10.760.10">
    <property type="entry name" value="Cytochrome c-like domain"/>
    <property type="match status" value="1"/>
</dbReference>
<dbReference type="GO" id="GO:0020037">
    <property type="term" value="F:heme binding"/>
    <property type="evidence" value="ECO:0007669"/>
    <property type="project" value="InterPro"/>
</dbReference>
<feature type="domain" description="Cytochrome c" evidence="8">
    <location>
        <begin position="22"/>
        <end position="100"/>
    </location>
</feature>
<dbReference type="InterPro" id="IPR036909">
    <property type="entry name" value="Cyt_c-like_dom_sf"/>
</dbReference>
<dbReference type="SUPFAM" id="SSF46626">
    <property type="entry name" value="Cytochrome c"/>
    <property type="match status" value="1"/>
</dbReference>
<dbReference type="GO" id="GO:0046872">
    <property type="term" value="F:metal ion binding"/>
    <property type="evidence" value="ECO:0007669"/>
    <property type="project" value="UniProtKB-KW"/>
</dbReference>
<dbReference type="RefSeq" id="WP_105051226.1">
    <property type="nucleotide sequence ID" value="NZ_BMYG01000004.1"/>
</dbReference>
<evidence type="ECO:0000256" key="7">
    <source>
        <dbReference type="SAM" id="SignalP"/>
    </source>
</evidence>
<keyword evidence="2 6" id="KW-0349">Heme</keyword>
<name>A0A2S7USN3_9GAMM</name>
<gene>
    <name evidence="9" type="ORF">BTO11_03190</name>
</gene>
<dbReference type="PROSITE" id="PS51007">
    <property type="entry name" value="CYTC"/>
    <property type="match status" value="1"/>
</dbReference>
<dbReference type="OrthoDB" id="9796421at2"/>
<evidence type="ECO:0000256" key="1">
    <source>
        <dbReference type="ARBA" id="ARBA00022448"/>
    </source>
</evidence>
<dbReference type="Proteomes" id="UP000239007">
    <property type="component" value="Unassembled WGS sequence"/>
</dbReference>
<keyword evidence="5 6" id="KW-0408">Iron</keyword>
<evidence type="ECO:0000259" key="8">
    <source>
        <dbReference type="PROSITE" id="PS51007"/>
    </source>
</evidence>
<protein>
    <submittedName>
        <fullName evidence="9">Cytochrome C</fullName>
    </submittedName>
</protein>
<keyword evidence="7" id="KW-0732">Signal</keyword>
<dbReference type="EMBL" id="MSCH01000003">
    <property type="protein sequence ID" value="PQJ52758.1"/>
    <property type="molecule type" value="Genomic_DNA"/>
</dbReference>
<sequence>MKNVLLITSALIASFAFNANAADIAAGKAASAVCGACHGAAGISVIPMYPNLAGQKEAYLVKQLKAFKSGTRTDPVMSAMAMPLSDADIANVSAYFASLK</sequence>
<dbReference type="GO" id="GO:0009055">
    <property type="term" value="F:electron transfer activity"/>
    <property type="evidence" value="ECO:0007669"/>
    <property type="project" value="InterPro"/>
</dbReference>
<evidence type="ECO:0000256" key="4">
    <source>
        <dbReference type="ARBA" id="ARBA00022982"/>
    </source>
</evidence>
<proteinExistence type="predicted"/>
<comment type="caution">
    <text evidence="9">The sequence shown here is derived from an EMBL/GenBank/DDBJ whole genome shotgun (WGS) entry which is preliminary data.</text>
</comment>
<evidence type="ECO:0000256" key="2">
    <source>
        <dbReference type="ARBA" id="ARBA00022617"/>
    </source>
</evidence>
<evidence type="ECO:0000256" key="5">
    <source>
        <dbReference type="ARBA" id="ARBA00023004"/>
    </source>
</evidence>
<accession>A0A2S7USN3</accession>
<evidence type="ECO:0000256" key="3">
    <source>
        <dbReference type="ARBA" id="ARBA00022723"/>
    </source>
</evidence>
<dbReference type="AlphaFoldDB" id="A0A2S7USN3"/>
<feature type="chain" id="PRO_5015573216" evidence="7">
    <location>
        <begin position="22"/>
        <end position="100"/>
    </location>
</feature>
<dbReference type="InterPro" id="IPR050597">
    <property type="entry name" value="Cytochrome_c_Oxidase_Subunit"/>
</dbReference>
<feature type="signal peptide" evidence="7">
    <location>
        <begin position="1"/>
        <end position="21"/>
    </location>
</feature>